<protein>
    <submittedName>
        <fullName evidence="2">DNA primase</fullName>
    </submittedName>
</protein>
<reference evidence="2 3" key="1">
    <citation type="submission" date="2019-12" db="EMBL/GenBank/DDBJ databases">
        <title>Streptomyces sp. strain T44 isolated from rhizosphere soil of Broussonetia papyrifera.</title>
        <authorList>
            <person name="Mo P."/>
        </authorList>
    </citation>
    <scope>NUCLEOTIDE SEQUENCE [LARGE SCALE GENOMIC DNA]</scope>
    <source>
        <strain evidence="2 3">T44</strain>
    </source>
</reference>
<dbReference type="RefSeq" id="WP_158929208.1">
    <property type="nucleotide sequence ID" value="NZ_CP047020.1"/>
</dbReference>
<dbReference type="EMBL" id="CP047020">
    <property type="protein sequence ID" value="QHA09124.1"/>
    <property type="molecule type" value="Genomic_DNA"/>
</dbReference>
<dbReference type="Proteomes" id="UP000436138">
    <property type="component" value="Chromosome"/>
</dbReference>
<proteinExistence type="predicted"/>
<organism evidence="2 3">
    <name type="scientific">Streptomyces broussonetiae</name>
    <dbReference type="NCBI Taxonomy" id="2686304"/>
    <lineage>
        <taxon>Bacteria</taxon>
        <taxon>Bacillati</taxon>
        <taxon>Actinomycetota</taxon>
        <taxon>Actinomycetes</taxon>
        <taxon>Kitasatosporales</taxon>
        <taxon>Streptomycetaceae</taxon>
        <taxon>Streptomyces</taxon>
    </lineage>
</organism>
<evidence type="ECO:0000256" key="1">
    <source>
        <dbReference type="SAM" id="MobiDB-lite"/>
    </source>
</evidence>
<gene>
    <name evidence="2" type="ORF">GQF42_43245</name>
</gene>
<feature type="compositionally biased region" description="Basic and acidic residues" evidence="1">
    <location>
        <begin position="199"/>
        <end position="208"/>
    </location>
</feature>
<name>A0A6I6NCK7_9ACTN</name>
<feature type="compositionally biased region" description="Basic and acidic residues" evidence="1">
    <location>
        <begin position="138"/>
        <end position="159"/>
    </location>
</feature>
<feature type="region of interest" description="Disordered" evidence="1">
    <location>
        <begin position="100"/>
        <end position="208"/>
    </location>
</feature>
<evidence type="ECO:0000313" key="3">
    <source>
        <dbReference type="Proteomes" id="UP000436138"/>
    </source>
</evidence>
<dbReference type="KEGG" id="sbro:GQF42_43245"/>
<dbReference type="AlphaFoldDB" id="A0A6I6NCK7"/>
<evidence type="ECO:0000313" key="2">
    <source>
        <dbReference type="EMBL" id="QHA09124.1"/>
    </source>
</evidence>
<feature type="compositionally biased region" description="Low complexity" evidence="1">
    <location>
        <begin position="161"/>
        <end position="183"/>
    </location>
</feature>
<accession>A0A6I6NCK7</accession>
<sequence length="208" mass="22217">MKSTALGLAVGAGYFLGRTRKLKIALAVGSLVAGKKLSLSPRLLADTMSRQMKDNPQFKEIGDQLQQDLRGVGKAVSGAIIERQMNALADRLQDRTAQVYERLSSPMPVGSGRAEEGYREDEDVPEGPAEERAEDETGDRAKEAPAHAERTTGPRDRKPAKQAPVKKVPAKKAAPASKTAAGGSKRGRRAAGSRTASASRERKGGDER</sequence>
<keyword evidence="3" id="KW-1185">Reference proteome</keyword>